<keyword evidence="4 7" id="KW-1133">Transmembrane helix</keyword>
<dbReference type="PANTHER" id="PTHR30572:SF4">
    <property type="entry name" value="ABC TRANSPORTER PERMEASE YTRF"/>
    <property type="match status" value="1"/>
</dbReference>
<feature type="transmembrane region" description="Helical" evidence="7">
    <location>
        <begin position="377"/>
        <end position="397"/>
    </location>
</feature>
<dbReference type="InterPro" id="IPR025857">
    <property type="entry name" value="MacB_PCD"/>
</dbReference>
<dbReference type="EMBL" id="LAZR01001024">
    <property type="protein sequence ID" value="KKN52326.1"/>
    <property type="molecule type" value="Genomic_DNA"/>
</dbReference>
<gene>
    <name evidence="10" type="ORF">LCGC14_0613720</name>
</gene>
<dbReference type="InterPro" id="IPR050250">
    <property type="entry name" value="Macrolide_Exporter_MacB"/>
</dbReference>
<feature type="transmembrane region" description="Helical" evidence="7">
    <location>
        <begin position="21"/>
        <end position="45"/>
    </location>
</feature>
<comment type="similarity">
    <text evidence="6">Belongs to the ABC-4 integral membrane protein family.</text>
</comment>
<evidence type="ECO:0000256" key="3">
    <source>
        <dbReference type="ARBA" id="ARBA00022692"/>
    </source>
</evidence>
<evidence type="ECO:0000259" key="9">
    <source>
        <dbReference type="Pfam" id="PF12704"/>
    </source>
</evidence>
<evidence type="ECO:0000259" key="8">
    <source>
        <dbReference type="Pfam" id="PF02687"/>
    </source>
</evidence>
<dbReference type="InterPro" id="IPR003838">
    <property type="entry name" value="ABC3_permease_C"/>
</dbReference>
<feature type="domain" description="MacB-like periplasmic core" evidence="9">
    <location>
        <begin position="24"/>
        <end position="253"/>
    </location>
</feature>
<feature type="transmembrane region" description="Helical" evidence="7">
    <location>
        <begin position="287"/>
        <end position="315"/>
    </location>
</feature>
<evidence type="ECO:0000256" key="1">
    <source>
        <dbReference type="ARBA" id="ARBA00004651"/>
    </source>
</evidence>
<dbReference type="GO" id="GO:0005886">
    <property type="term" value="C:plasma membrane"/>
    <property type="evidence" value="ECO:0007669"/>
    <property type="project" value="UniProtKB-SubCell"/>
</dbReference>
<dbReference type="AlphaFoldDB" id="A0A0F9TT98"/>
<feature type="domain" description="ABC3 transporter permease C-terminal" evidence="8">
    <location>
        <begin position="293"/>
        <end position="407"/>
    </location>
</feature>
<feature type="transmembrane region" description="Helical" evidence="7">
    <location>
        <begin position="339"/>
        <end position="365"/>
    </location>
</feature>
<comment type="caution">
    <text evidence="10">The sequence shown here is derived from an EMBL/GenBank/DDBJ whole genome shotgun (WGS) entry which is preliminary data.</text>
</comment>
<evidence type="ECO:0000256" key="4">
    <source>
        <dbReference type="ARBA" id="ARBA00022989"/>
    </source>
</evidence>
<dbReference type="Pfam" id="PF02687">
    <property type="entry name" value="FtsX"/>
    <property type="match status" value="1"/>
</dbReference>
<keyword evidence="3 7" id="KW-0812">Transmembrane</keyword>
<sequence>MRLGILKEITRMALESLRSHKLRSFLTLLGIMIGVMTVIGMVAIIQGLNRSVIGELESIGSDLIFVGKHEPIQMGHRSEEERKRKDLTLEDAMAIETECSLVKAVAVDITADFWESIPIKYQNIKSLDSIILGMNEKFPQVLSVYLPEEGRFLIESDITHSTKVCVLGSELNDTLFLHTNALGKDIRIGPEKFTVVGILEKRGSVFGQSQDNFVGIPITTLMKYYPYDLSMIEITAVPKKHGYLEETIDQITNVLRKRRKVGFGKPNDFVISTQGTFVDLYNQITGAVYMVMIVISSIGLLVGGIGVMNIMLVSVKERTREIGIRKAIGARSADILKQFLIEAIVLTGTGGALGVIIGYVIAFLVRAATPLPASVTSWSIVLGLFVSISVGLFFGIFPARKAASLDPIVCLRYE</sequence>
<keyword evidence="2" id="KW-1003">Cell membrane</keyword>
<comment type="subcellular location">
    <subcellularLocation>
        <location evidence="1">Cell membrane</location>
        <topology evidence="1">Multi-pass membrane protein</topology>
    </subcellularLocation>
</comment>
<dbReference type="PANTHER" id="PTHR30572">
    <property type="entry name" value="MEMBRANE COMPONENT OF TRANSPORTER-RELATED"/>
    <property type="match status" value="1"/>
</dbReference>
<reference evidence="10" key="1">
    <citation type="journal article" date="2015" name="Nature">
        <title>Complex archaea that bridge the gap between prokaryotes and eukaryotes.</title>
        <authorList>
            <person name="Spang A."/>
            <person name="Saw J.H."/>
            <person name="Jorgensen S.L."/>
            <person name="Zaremba-Niedzwiedzka K."/>
            <person name="Martijn J."/>
            <person name="Lind A.E."/>
            <person name="van Eijk R."/>
            <person name="Schleper C."/>
            <person name="Guy L."/>
            <person name="Ettema T.J."/>
        </authorList>
    </citation>
    <scope>NUCLEOTIDE SEQUENCE</scope>
</reference>
<evidence type="ECO:0000256" key="7">
    <source>
        <dbReference type="SAM" id="Phobius"/>
    </source>
</evidence>
<organism evidence="10">
    <name type="scientific">marine sediment metagenome</name>
    <dbReference type="NCBI Taxonomy" id="412755"/>
    <lineage>
        <taxon>unclassified sequences</taxon>
        <taxon>metagenomes</taxon>
        <taxon>ecological metagenomes</taxon>
    </lineage>
</organism>
<evidence type="ECO:0000313" key="10">
    <source>
        <dbReference type="EMBL" id="KKN52326.1"/>
    </source>
</evidence>
<evidence type="ECO:0000256" key="5">
    <source>
        <dbReference type="ARBA" id="ARBA00023136"/>
    </source>
</evidence>
<dbReference type="Pfam" id="PF12704">
    <property type="entry name" value="MacB_PCD"/>
    <property type="match status" value="1"/>
</dbReference>
<accession>A0A0F9TT98</accession>
<proteinExistence type="inferred from homology"/>
<name>A0A0F9TT98_9ZZZZ</name>
<keyword evidence="5 7" id="KW-0472">Membrane</keyword>
<evidence type="ECO:0000256" key="2">
    <source>
        <dbReference type="ARBA" id="ARBA00022475"/>
    </source>
</evidence>
<evidence type="ECO:0000256" key="6">
    <source>
        <dbReference type="ARBA" id="ARBA00038076"/>
    </source>
</evidence>
<protein>
    <recommendedName>
        <fullName evidence="11">FtsX-like permease family protein</fullName>
    </recommendedName>
</protein>
<dbReference type="GO" id="GO:0022857">
    <property type="term" value="F:transmembrane transporter activity"/>
    <property type="evidence" value="ECO:0007669"/>
    <property type="project" value="TreeGrafter"/>
</dbReference>
<evidence type="ECO:0008006" key="11">
    <source>
        <dbReference type="Google" id="ProtNLM"/>
    </source>
</evidence>